<organism evidence="1 2">
    <name type="scientific">Corynebacterium canis</name>
    <dbReference type="NCBI Taxonomy" id="679663"/>
    <lineage>
        <taxon>Bacteria</taxon>
        <taxon>Bacillati</taxon>
        <taxon>Actinomycetota</taxon>
        <taxon>Actinomycetes</taxon>
        <taxon>Mycobacteriales</taxon>
        <taxon>Corynebacteriaceae</taxon>
        <taxon>Corynebacterium</taxon>
    </lineage>
</organism>
<dbReference type="GO" id="GO:0050308">
    <property type="term" value="F:sugar-phosphatase activity"/>
    <property type="evidence" value="ECO:0007669"/>
    <property type="project" value="TreeGrafter"/>
</dbReference>
<dbReference type="OrthoDB" id="9800058at2"/>
<proteinExistence type="predicted"/>
<accession>A0A5C5UR15</accession>
<dbReference type="Gene3D" id="3.40.50.1000">
    <property type="entry name" value="HAD superfamily/HAD-like"/>
    <property type="match status" value="1"/>
</dbReference>
<dbReference type="AlphaFoldDB" id="A0A5C5UR15"/>
<dbReference type="PANTHER" id="PTHR43481:SF4">
    <property type="entry name" value="GLYCEROL-1-PHOSPHATE PHOSPHOHYDROLASE 1-RELATED"/>
    <property type="match status" value="1"/>
</dbReference>
<dbReference type="NCBIfam" id="TIGR01509">
    <property type="entry name" value="HAD-SF-IA-v3"/>
    <property type="match status" value="1"/>
</dbReference>
<dbReference type="Pfam" id="PF00702">
    <property type="entry name" value="Hydrolase"/>
    <property type="match status" value="1"/>
</dbReference>
<dbReference type="RefSeq" id="WP_146323516.1">
    <property type="nucleotide sequence ID" value="NZ_BAABLR010000027.1"/>
</dbReference>
<dbReference type="InterPro" id="IPR036412">
    <property type="entry name" value="HAD-like_sf"/>
</dbReference>
<keyword evidence="1" id="KW-0378">Hydrolase</keyword>
<reference evidence="1 2" key="1">
    <citation type="submission" date="2019-08" db="EMBL/GenBank/DDBJ databases">
        <authorList>
            <person name="Lei W."/>
        </authorList>
    </citation>
    <scope>NUCLEOTIDE SEQUENCE [LARGE SCALE GENOMIC DNA]</scope>
    <source>
        <strain evidence="1 2">CCUG 58627</strain>
    </source>
</reference>
<dbReference type="InterPro" id="IPR023214">
    <property type="entry name" value="HAD_sf"/>
</dbReference>
<dbReference type="Gene3D" id="1.10.150.240">
    <property type="entry name" value="Putative phosphatase, domain 2"/>
    <property type="match status" value="1"/>
</dbReference>
<dbReference type="InterPro" id="IPR006439">
    <property type="entry name" value="HAD-SF_hydro_IA"/>
</dbReference>
<dbReference type="EMBL" id="VOHM01000003">
    <property type="protein sequence ID" value="TWT28754.1"/>
    <property type="molecule type" value="Genomic_DNA"/>
</dbReference>
<keyword evidence="2" id="KW-1185">Reference proteome</keyword>
<protein>
    <submittedName>
        <fullName evidence="1">HAD-IA family hydrolase</fullName>
    </submittedName>
</protein>
<dbReference type="InterPro" id="IPR051806">
    <property type="entry name" value="HAD-like_SPP"/>
</dbReference>
<name>A0A5C5UR15_9CORY</name>
<dbReference type="InterPro" id="IPR023198">
    <property type="entry name" value="PGP-like_dom2"/>
</dbReference>
<dbReference type="SFLD" id="SFLDG01129">
    <property type="entry name" value="C1.5:_HAD__Beta-PGM__Phosphata"/>
    <property type="match status" value="1"/>
</dbReference>
<evidence type="ECO:0000313" key="1">
    <source>
        <dbReference type="EMBL" id="TWT28754.1"/>
    </source>
</evidence>
<dbReference type="SFLD" id="SFLDS00003">
    <property type="entry name" value="Haloacid_Dehalogenase"/>
    <property type="match status" value="1"/>
</dbReference>
<dbReference type="SUPFAM" id="SSF56784">
    <property type="entry name" value="HAD-like"/>
    <property type="match status" value="1"/>
</dbReference>
<dbReference type="PANTHER" id="PTHR43481">
    <property type="entry name" value="FRUCTOSE-1-PHOSPHATE PHOSPHATASE"/>
    <property type="match status" value="1"/>
</dbReference>
<evidence type="ECO:0000313" key="2">
    <source>
        <dbReference type="Proteomes" id="UP000320791"/>
    </source>
</evidence>
<dbReference type="Proteomes" id="UP000320791">
    <property type="component" value="Unassembled WGS sequence"/>
</dbReference>
<gene>
    <name evidence="1" type="ORF">FRX94_02375</name>
</gene>
<comment type="caution">
    <text evidence="1">The sequence shown here is derived from an EMBL/GenBank/DDBJ whole genome shotgun (WGS) entry which is preliminary data.</text>
</comment>
<sequence>MSNTAFLVQGRAVLLDMDGTLVDSTAVVEELWIEFAHEFGLDPDEILRFSHGRPSAATYKHFVPHLSAEERKRLEVARTEQEMIQLDGVVEIPGARAFIEQLRALQVPHALVTSAPLELARVRMAAAQVAVPDVVIPADQITKGKPDPQGYLKAAAALNVAPEDTVVFEDAAAGIAAGEAAGAQVVIVGNTLPYEETAHPRIADYRNLQVRRSGDGTVNIEAA</sequence>